<dbReference type="Gene3D" id="3.30.1050.10">
    <property type="entry name" value="SCP2 sterol-binding domain"/>
    <property type="match status" value="1"/>
</dbReference>
<comment type="caution">
    <text evidence="3">The sequence shown here is derived from an EMBL/GenBank/DDBJ whole genome shotgun (WGS) entry which is preliminary data.</text>
</comment>
<protein>
    <submittedName>
        <fullName evidence="3">Alpha/beta fold hydrolase</fullName>
    </submittedName>
</protein>
<dbReference type="SUPFAM" id="SSF53474">
    <property type="entry name" value="alpha/beta-Hydrolases"/>
    <property type="match status" value="1"/>
</dbReference>
<keyword evidence="4" id="KW-1185">Reference proteome</keyword>
<dbReference type="InterPro" id="IPR050266">
    <property type="entry name" value="AB_hydrolase_sf"/>
</dbReference>
<evidence type="ECO:0000259" key="1">
    <source>
        <dbReference type="Pfam" id="PF00561"/>
    </source>
</evidence>
<dbReference type="GO" id="GO:0016787">
    <property type="term" value="F:hydrolase activity"/>
    <property type="evidence" value="ECO:0007669"/>
    <property type="project" value="UniProtKB-KW"/>
</dbReference>
<dbReference type="Pfam" id="PF00561">
    <property type="entry name" value="Abhydrolase_1"/>
    <property type="match status" value="1"/>
</dbReference>
<sequence>MTGTLSTTWWTDLAAELNRNEQFAGAAKRLEARFEFDYEDGIATLDVRNGSVVEVTAGPHLRGADIVLRAPRAEWKRIAAGESDFMKATTPGLGELTVAGDAVLAMRNIRAVALLLKAMAVVGREAPAKPAPSPDPVSSGRETVGHYITVNGIRTYYEEAGEGPVIVCFHAACQDTLMYRYVLDGLSDQYRVIALDAPGHVKTDMPKGGPFRSLTSHAEFNESFMEALGLVRPALIGCSMAGNLVLELAARRPEAYSAVISSEGADYTPTMSDFLLEMLLTDGQAIVETFCESLTGARTPEDRAREAIWQIRRNVPEVMAGDLIGYAGFDQRKEVGKIKAPVLLLRGDADWLVHQEQVEATQSRIPGSKIAVLEGTGHYPMIENPYEFNEAVRSFLHQNGYR</sequence>
<evidence type="ECO:0000259" key="2">
    <source>
        <dbReference type="Pfam" id="PF02036"/>
    </source>
</evidence>
<feature type="domain" description="AB hydrolase-1" evidence="1">
    <location>
        <begin position="164"/>
        <end position="268"/>
    </location>
</feature>
<dbReference type="InterPro" id="IPR029058">
    <property type="entry name" value="AB_hydrolase_fold"/>
</dbReference>
<dbReference type="Pfam" id="PF02036">
    <property type="entry name" value="SCP2"/>
    <property type="match status" value="1"/>
</dbReference>
<keyword evidence="3" id="KW-0378">Hydrolase</keyword>
<proteinExistence type="predicted"/>
<dbReference type="Gene3D" id="3.40.50.1820">
    <property type="entry name" value="alpha/beta hydrolase"/>
    <property type="match status" value="1"/>
</dbReference>
<reference evidence="3 4" key="1">
    <citation type="submission" date="2024-06" db="EMBL/GenBank/DDBJ databases">
        <title>The Natural Products Discovery Center: Release of the First 8490 Sequenced Strains for Exploring Actinobacteria Biosynthetic Diversity.</title>
        <authorList>
            <person name="Kalkreuter E."/>
            <person name="Kautsar S.A."/>
            <person name="Yang D."/>
            <person name="Bader C.D."/>
            <person name="Teijaro C.N."/>
            <person name="Fluegel L."/>
            <person name="Davis C.M."/>
            <person name="Simpson J.R."/>
            <person name="Lauterbach L."/>
            <person name="Steele A.D."/>
            <person name="Gui C."/>
            <person name="Meng S."/>
            <person name="Li G."/>
            <person name="Viehrig K."/>
            <person name="Ye F."/>
            <person name="Su P."/>
            <person name="Kiefer A.F."/>
            <person name="Nichols A."/>
            <person name="Cepeda A.J."/>
            <person name="Yan W."/>
            <person name="Fan B."/>
            <person name="Jiang Y."/>
            <person name="Adhikari A."/>
            <person name="Zheng C.-J."/>
            <person name="Schuster L."/>
            <person name="Cowan T.M."/>
            <person name="Smanski M.J."/>
            <person name="Chevrette M.G."/>
            <person name="De Carvalho L.P.S."/>
            <person name="Shen B."/>
        </authorList>
    </citation>
    <scope>NUCLEOTIDE SEQUENCE [LARGE SCALE GENOMIC DNA]</scope>
    <source>
        <strain evidence="3 4">NPDC006286</strain>
    </source>
</reference>
<dbReference type="PRINTS" id="PR00111">
    <property type="entry name" value="ABHYDROLASE"/>
</dbReference>
<accession>A0ABV2VTV8</accession>
<dbReference type="Proteomes" id="UP001550348">
    <property type="component" value="Unassembled WGS sequence"/>
</dbReference>
<organism evidence="3 4">
    <name type="scientific">Micromonospora fulviviridis</name>
    <dbReference type="NCBI Taxonomy" id="47860"/>
    <lineage>
        <taxon>Bacteria</taxon>
        <taxon>Bacillati</taxon>
        <taxon>Actinomycetota</taxon>
        <taxon>Actinomycetes</taxon>
        <taxon>Micromonosporales</taxon>
        <taxon>Micromonosporaceae</taxon>
        <taxon>Micromonospora</taxon>
    </lineage>
</organism>
<evidence type="ECO:0000313" key="4">
    <source>
        <dbReference type="Proteomes" id="UP001550348"/>
    </source>
</evidence>
<evidence type="ECO:0000313" key="3">
    <source>
        <dbReference type="EMBL" id="MEU0156231.1"/>
    </source>
</evidence>
<dbReference type="SUPFAM" id="SSF55718">
    <property type="entry name" value="SCP-like"/>
    <property type="match status" value="1"/>
</dbReference>
<gene>
    <name evidence="3" type="ORF">ABZ071_30950</name>
</gene>
<name>A0ABV2VTV8_9ACTN</name>
<dbReference type="PANTHER" id="PTHR43798">
    <property type="entry name" value="MONOACYLGLYCEROL LIPASE"/>
    <property type="match status" value="1"/>
</dbReference>
<dbReference type="InterPro" id="IPR003033">
    <property type="entry name" value="SCP2_sterol-bd_dom"/>
</dbReference>
<dbReference type="InterPro" id="IPR000073">
    <property type="entry name" value="AB_hydrolase_1"/>
</dbReference>
<dbReference type="InterPro" id="IPR036527">
    <property type="entry name" value="SCP2_sterol-bd_dom_sf"/>
</dbReference>
<dbReference type="RefSeq" id="WP_355667762.1">
    <property type="nucleotide sequence ID" value="NZ_JBEXRX010000162.1"/>
</dbReference>
<feature type="domain" description="SCP2" evidence="2">
    <location>
        <begin position="21"/>
        <end position="109"/>
    </location>
</feature>
<dbReference type="EMBL" id="JBEXRX010000162">
    <property type="protein sequence ID" value="MEU0156231.1"/>
    <property type="molecule type" value="Genomic_DNA"/>
</dbReference>